<dbReference type="STRING" id="7176.B0WJ14"/>
<dbReference type="Pfam" id="PF20425">
    <property type="entry name" value="Neurobeachin"/>
    <property type="match status" value="1"/>
</dbReference>
<accession>B0WJ14</accession>
<dbReference type="GO" id="GO:0019901">
    <property type="term" value="F:protein kinase binding"/>
    <property type="evidence" value="ECO:0007669"/>
    <property type="project" value="TreeGrafter"/>
</dbReference>
<dbReference type="Gene3D" id="2.60.120.200">
    <property type="match status" value="1"/>
</dbReference>
<reference evidence="3" key="1">
    <citation type="submission" date="2007-03" db="EMBL/GenBank/DDBJ databases">
        <title>Annotation of Culex pipiens quinquefasciatus.</title>
        <authorList>
            <consortium name="The Broad Institute Genome Sequencing Platform"/>
            <person name="Atkinson P.W."/>
            <person name="Hemingway J."/>
            <person name="Christensen B.M."/>
            <person name="Higgs S."/>
            <person name="Kodira C."/>
            <person name="Hannick L."/>
            <person name="Megy K."/>
            <person name="O'Leary S."/>
            <person name="Pearson M."/>
            <person name="Haas B.J."/>
            <person name="Mauceli E."/>
            <person name="Wortman J.R."/>
            <person name="Lee N.H."/>
            <person name="Guigo R."/>
            <person name="Stanke M."/>
            <person name="Alvarado L."/>
            <person name="Amedeo P."/>
            <person name="Antoine C.H."/>
            <person name="Arensburger P."/>
            <person name="Bidwell S.L."/>
            <person name="Crawford M."/>
            <person name="Camaro F."/>
            <person name="Devon K."/>
            <person name="Engels R."/>
            <person name="Hammond M."/>
            <person name="Howarth C."/>
            <person name="Koehrsen M."/>
            <person name="Lawson D."/>
            <person name="Montgomery P."/>
            <person name="Nene V."/>
            <person name="Nusbaum C."/>
            <person name="Puiu D."/>
            <person name="Romero-Severson J."/>
            <person name="Severson D.W."/>
            <person name="Shumway M."/>
            <person name="Sisk P."/>
            <person name="Stolte C."/>
            <person name="Zeng Q."/>
            <person name="Eisenstadt E."/>
            <person name="Fraser-Liggett C."/>
            <person name="Strausberg R."/>
            <person name="Galagan J."/>
            <person name="Birren B."/>
            <person name="Collins F.H."/>
        </authorList>
    </citation>
    <scope>NUCLEOTIDE SEQUENCE [LARGE SCALE GENOMIC DNA]</scope>
    <source>
        <strain evidence="3">JHB</strain>
    </source>
</reference>
<dbReference type="PANTHER" id="PTHR13743:SF162">
    <property type="entry name" value="NEUROBEACHIN"/>
    <property type="match status" value="1"/>
</dbReference>
<keyword evidence="5" id="KW-1185">Reference proteome</keyword>
<evidence type="ECO:0000313" key="5">
    <source>
        <dbReference type="Proteomes" id="UP000002320"/>
    </source>
</evidence>
<gene>
    <name evidence="4" type="primary">6039065</name>
    <name evidence="3" type="ORF">CpipJ_CPIJ007143</name>
</gene>
<dbReference type="GO" id="GO:0008104">
    <property type="term" value="P:intracellular protein localization"/>
    <property type="evidence" value="ECO:0007669"/>
    <property type="project" value="TreeGrafter"/>
</dbReference>
<dbReference type="PANTHER" id="PTHR13743">
    <property type="entry name" value="BEIGE/BEACH-RELATED"/>
    <property type="match status" value="1"/>
</dbReference>
<dbReference type="InterPro" id="IPR013320">
    <property type="entry name" value="ConA-like_dom_sf"/>
</dbReference>
<reference evidence="4" key="2">
    <citation type="submission" date="2020-05" db="UniProtKB">
        <authorList>
            <consortium name="EnsemblMetazoa"/>
        </authorList>
    </citation>
    <scope>IDENTIFICATION</scope>
    <source>
        <strain evidence="4">JHB</strain>
    </source>
</reference>
<feature type="domain" description="Neurobeachin alpha-solenoid region" evidence="2">
    <location>
        <begin position="7"/>
        <end position="131"/>
    </location>
</feature>
<dbReference type="SUPFAM" id="SSF48371">
    <property type="entry name" value="ARM repeat"/>
    <property type="match status" value="1"/>
</dbReference>
<evidence type="ECO:0000259" key="2">
    <source>
        <dbReference type="Pfam" id="PF20425"/>
    </source>
</evidence>
<dbReference type="InterPro" id="IPR016024">
    <property type="entry name" value="ARM-type_fold"/>
</dbReference>
<dbReference type="InParanoid" id="B0WJ14"/>
<proteinExistence type="predicted"/>
<dbReference type="GO" id="GO:0005829">
    <property type="term" value="C:cytosol"/>
    <property type="evidence" value="ECO:0007669"/>
    <property type="project" value="TreeGrafter"/>
</dbReference>
<dbReference type="AlphaFoldDB" id="B0WJ14"/>
<dbReference type="Pfam" id="PF15787">
    <property type="entry name" value="DUF4704"/>
    <property type="match status" value="1"/>
</dbReference>
<dbReference type="InterPro" id="IPR031570">
    <property type="entry name" value="NBEA/BDCP_DUF4704"/>
</dbReference>
<dbReference type="GO" id="GO:0016020">
    <property type="term" value="C:membrane"/>
    <property type="evidence" value="ECO:0007669"/>
    <property type="project" value="TreeGrafter"/>
</dbReference>
<protein>
    <submittedName>
        <fullName evidence="3 4">Uncharacterized protein</fullName>
    </submittedName>
</protein>
<dbReference type="eggNOG" id="KOG1787">
    <property type="taxonomic scope" value="Eukaryota"/>
</dbReference>
<dbReference type="HOGENOM" id="CLU_018661_0_0_1"/>
<evidence type="ECO:0000313" key="3">
    <source>
        <dbReference type="EMBL" id="EDS28893.1"/>
    </source>
</evidence>
<organism>
    <name type="scientific">Culex quinquefasciatus</name>
    <name type="common">Southern house mosquito</name>
    <name type="synonym">Culex pungens</name>
    <dbReference type="NCBI Taxonomy" id="7176"/>
    <lineage>
        <taxon>Eukaryota</taxon>
        <taxon>Metazoa</taxon>
        <taxon>Ecdysozoa</taxon>
        <taxon>Arthropoda</taxon>
        <taxon>Hexapoda</taxon>
        <taxon>Insecta</taxon>
        <taxon>Pterygota</taxon>
        <taxon>Neoptera</taxon>
        <taxon>Endopterygota</taxon>
        <taxon>Diptera</taxon>
        <taxon>Nematocera</taxon>
        <taxon>Culicoidea</taxon>
        <taxon>Culicidae</taxon>
        <taxon>Culicinae</taxon>
        <taxon>Culicini</taxon>
        <taxon>Culex</taxon>
        <taxon>Culex</taxon>
    </lineage>
</organism>
<dbReference type="EnsemblMetazoa" id="CPIJ007143-RA">
    <property type="protein sequence ID" value="CPIJ007143-PA"/>
    <property type="gene ID" value="CPIJ007143"/>
</dbReference>
<evidence type="ECO:0000313" key="4">
    <source>
        <dbReference type="EnsemblMetazoa" id="CPIJ007143-PA"/>
    </source>
</evidence>
<dbReference type="InterPro" id="IPR046852">
    <property type="entry name" value="Neurobeachin_a-sol"/>
</dbReference>
<dbReference type="SUPFAM" id="SSF49899">
    <property type="entry name" value="Concanavalin A-like lectins/glucanases"/>
    <property type="match status" value="1"/>
</dbReference>
<dbReference type="VEuPathDB" id="VectorBase:CPIJ007143"/>
<name>B0WJ14_CULQU</name>
<dbReference type="OMA" id="WIHTSAK"/>
<dbReference type="InterPro" id="IPR050865">
    <property type="entry name" value="BEACH_Domain"/>
</dbReference>
<dbReference type="Proteomes" id="UP000002320">
    <property type="component" value="Unassembled WGS sequence"/>
</dbReference>
<feature type="domain" description="DUF4704" evidence="1">
    <location>
        <begin position="526"/>
        <end position="655"/>
    </location>
</feature>
<sequence length="668" mass="72952">MFQPLQLVGGEFDMELNFVVQDAQNVKHMLELLDHCPANLQAEVWSVFIAILKKSVRNLQACTEIGLIEHVLQRLQRAEPIVADLLIEMLGVLASYSITVKELKLLFGAMKAINGKWPRHSAKLLNVLKQMPHRNGPDVFFSFPGRKGSAVVLPPLAKWPYESGFTFTTWFRLDPINSVNIEREKPYLYCFKTSKGVGYTAHFVGNCLVLTSMKVKGKGFQHCVKYEFQPRKWYMIAIVYIYNRWTKSEIKCLVNGQLASSTEMAWFVSTNDVSIGVLIFWRLGFLKLSLLQPFDKCYIGATPELDEERVFCGQMAAIYLFSEALTTQQICAMHRLGPGYKSQFRFDNECYLNLPDNHKRVSYEALLQYAATSSSGAGIGGAGGGAAAGITSSLSPTPPAPIESNIHRSLVTAAAAAASSSSSSSLASSSSSALANVGAAGGPGSGGVPGGAGAAGSGPLDASGESFDFLSVFQQFDVIHSSYLSNSVNLVLYDGKLSSAIVFMYNPVATDGQLCLQSAPKGNLSFFVHTPHSLMLQDVKAVVTHSIHCTLNSIGGIQVLFPLFSQLDMPYEGTDVKKDPTLCAKLLGFICELVESSQTVQQHMIQNRGFLVISFMLQRSSRDHLTSEVLGSFLSLTKYLVTCLSANSDLLLKQVRVLGGERVHSSYF</sequence>
<evidence type="ECO:0000259" key="1">
    <source>
        <dbReference type="Pfam" id="PF15787"/>
    </source>
</evidence>
<dbReference type="KEGG" id="cqu:CpipJ_CPIJ007143"/>
<dbReference type="EMBL" id="DS231955">
    <property type="protein sequence ID" value="EDS28893.1"/>
    <property type="molecule type" value="Genomic_DNA"/>
</dbReference>